<dbReference type="Proteomes" id="UP000233553">
    <property type="component" value="Unassembled WGS sequence"/>
</dbReference>
<sequence length="690" mass="79141">MNCTNIVNVHMLDYIPFGIKKIYFFKNNDLYCSLTQEIKKRTNTKNNKIFWGWGRKNSFKKAQILAAEQHGVAMCAEDGFIRSLGLGKAGYQPLSVVLDQSGIYFDATQSSDLEKIIFGLSLSKDQVLQAQTLIQKILNAGISKYNLHYQSLKSNQFQQQKNILVVDQTVGDQSIRCAMASAESFNRMLQQAQSDHPDAQIWVKIHPDVLAGKAKSHFSHEHLKAPNIKLLTENYNPIDLCQQMSEVYVVSSQLGFEALLCGKPVHCFGIPWYAGWGLTQDRVQLPEAIQNRRQVSRSIEQLFVAAYLRYAKYVSPVSQQICELQEIVDTLIPNIEFQKQIPATTVVAYGFSRWKKSFIKDFLAFPQVELRFKHWRKPAKDQAIVAWGKKAALLKQQGYQQVWTVEDGFLRSLGLGAKLIRPFSLVFDDVGIYYDATRPSRLEQLLNQVKLSPEQQQRIQLLVQQIIQNKLTKYNVGQQLSEGIQALHNIEKKIILVVGQVEDDLSIQLGGIDIKTNLALIEEVRKNHPDAYIIYKPHPDVEEGLRKGKIAWDEMKHLVDQVEKNVSIITLFEYIDELHTITSLSGFEALLRNIKVYCYGMPFYAGWGVTVDRHTCERRQRKLSVDELAFSVLVEYPVYNLPQTRILQIPLVTPEHVMQQICKLQQTAEKSPSSVWSWMFTRLRELKIKF</sequence>
<dbReference type="AlphaFoldDB" id="A0A2N0WDT3"/>
<dbReference type="CDD" id="cd16439">
    <property type="entry name" value="beta_Kdo_transferase_KpsC_2"/>
    <property type="match status" value="1"/>
</dbReference>
<name>A0A2N0WDT3_9GAMM</name>
<dbReference type="RefSeq" id="WP_101236744.1">
    <property type="nucleotide sequence ID" value="NZ_PISJ01000014.1"/>
</dbReference>
<dbReference type="GO" id="GO:0016740">
    <property type="term" value="F:transferase activity"/>
    <property type="evidence" value="ECO:0007669"/>
    <property type="project" value="UniProtKB-KW"/>
</dbReference>
<keyword evidence="1" id="KW-0808">Transferase</keyword>
<dbReference type="GO" id="GO:0000271">
    <property type="term" value="P:polysaccharide biosynthetic process"/>
    <property type="evidence" value="ECO:0007669"/>
    <property type="project" value="InterPro"/>
</dbReference>
<evidence type="ECO:0000313" key="1">
    <source>
        <dbReference type="EMBL" id="PKF32866.1"/>
    </source>
</evidence>
<accession>A0A2N0WDT3</accession>
<comment type="caution">
    <text evidence="1">The sequence shown here is derived from an EMBL/GenBank/DDBJ whole genome shotgun (WGS) entry which is preliminary data.</text>
</comment>
<dbReference type="Pfam" id="PF05159">
    <property type="entry name" value="Capsule_synth"/>
    <property type="match status" value="3"/>
</dbReference>
<organism evidence="1 2">
    <name type="scientific">Acinetobacter proteolyticus</name>
    <dbReference type="NCBI Taxonomy" id="1776741"/>
    <lineage>
        <taxon>Bacteria</taxon>
        <taxon>Pseudomonadati</taxon>
        <taxon>Pseudomonadota</taxon>
        <taxon>Gammaproteobacteria</taxon>
        <taxon>Moraxellales</taxon>
        <taxon>Moraxellaceae</taxon>
        <taxon>Acinetobacter</taxon>
    </lineage>
</organism>
<evidence type="ECO:0000313" key="2">
    <source>
        <dbReference type="Proteomes" id="UP000233553"/>
    </source>
</evidence>
<dbReference type="InterPro" id="IPR007833">
    <property type="entry name" value="Capsule_polysaccharide_synth"/>
</dbReference>
<reference evidence="1 2" key="1">
    <citation type="submission" date="2017-12" db="EMBL/GenBank/DDBJ databases">
        <title>Draft Genome sequences of multiple microbial strains isolated from spacecraft associated surfaces.</title>
        <authorList>
            <person name="Seuylemezian A."/>
            <person name="Vaishampayan P."/>
            <person name="Venkateswaran K."/>
        </authorList>
    </citation>
    <scope>NUCLEOTIDE SEQUENCE [LARGE SCALE GENOMIC DNA]</scope>
    <source>
        <strain evidence="1 2">2P01AA</strain>
    </source>
</reference>
<dbReference type="CDD" id="cd16440">
    <property type="entry name" value="beta_Kdo_transferase_KpsC_1"/>
    <property type="match status" value="1"/>
</dbReference>
<protein>
    <submittedName>
        <fullName evidence="1">Beta-3-deoxy-D-manno-oct-2-ulosonic acid transferase</fullName>
    </submittedName>
</protein>
<gene>
    <name evidence="1" type="ORF">CW311_12550</name>
</gene>
<dbReference type="EMBL" id="PISJ01000014">
    <property type="protein sequence ID" value="PKF32866.1"/>
    <property type="molecule type" value="Genomic_DNA"/>
</dbReference>
<dbReference type="GO" id="GO:0015774">
    <property type="term" value="P:polysaccharide transport"/>
    <property type="evidence" value="ECO:0007669"/>
    <property type="project" value="InterPro"/>
</dbReference>
<proteinExistence type="predicted"/>